<evidence type="ECO:0000313" key="1">
    <source>
        <dbReference type="EMBL" id="GGK37135.1"/>
    </source>
</evidence>
<dbReference type="EMBL" id="BMQC01000012">
    <property type="protein sequence ID" value="GGK37135.1"/>
    <property type="molecule type" value="Genomic_DNA"/>
</dbReference>
<reference evidence="1" key="2">
    <citation type="submission" date="2020-09" db="EMBL/GenBank/DDBJ databases">
        <authorList>
            <person name="Sun Q."/>
            <person name="Ohkuma M."/>
        </authorList>
    </citation>
    <scope>NUCLEOTIDE SEQUENCE</scope>
    <source>
        <strain evidence="1">JCM 3091</strain>
    </source>
</reference>
<organism evidence="1 2">
    <name type="scientific">Pilimelia terevasa</name>
    <dbReference type="NCBI Taxonomy" id="53372"/>
    <lineage>
        <taxon>Bacteria</taxon>
        <taxon>Bacillati</taxon>
        <taxon>Actinomycetota</taxon>
        <taxon>Actinomycetes</taxon>
        <taxon>Micromonosporales</taxon>
        <taxon>Micromonosporaceae</taxon>
        <taxon>Pilimelia</taxon>
    </lineage>
</organism>
<evidence type="ECO:0000313" key="2">
    <source>
        <dbReference type="Proteomes" id="UP000662200"/>
    </source>
</evidence>
<name>A0A8J3BT82_9ACTN</name>
<comment type="caution">
    <text evidence="1">The sequence shown here is derived from an EMBL/GenBank/DDBJ whole genome shotgun (WGS) entry which is preliminary data.</text>
</comment>
<protein>
    <submittedName>
        <fullName evidence="1">Uncharacterized protein</fullName>
    </submittedName>
</protein>
<dbReference type="AlphaFoldDB" id="A0A8J3BT82"/>
<dbReference type="Proteomes" id="UP000662200">
    <property type="component" value="Unassembled WGS sequence"/>
</dbReference>
<keyword evidence="2" id="KW-1185">Reference proteome</keyword>
<reference evidence="1" key="1">
    <citation type="journal article" date="2014" name="Int. J. Syst. Evol. Microbiol.">
        <title>Complete genome sequence of Corynebacterium casei LMG S-19264T (=DSM 44701T), isolated from a smear-ripened cheese.</title>
        <authorList>
            <consortium name="US DOE Joint Genome Institute (JGI-PGF)"/>
            <person name="Walter F."/>
            <person name="Albersmeier A."/>
            <person name="Kalinowski J."/>
            <person name="Ruckert C."/>
        </authorList>
    </citation>
    <scope>NUCLEOTIDE SEQUENCE</scope>
    <source>
        <strain evidence="1">JCM 3091</strain>
    </source>
</reference>
<accession>A0A8J3BT82</accession>
<proteinExistence type="predicted"/>
<gene>
    <name evidence="1" type="ORF">GCM10010124_32240</name>
</gene>
<sequence length="70" mass="7208">MLMLPLRFRRADRCPAELSTASGDTPEGDTIVYGGERGGSGWPGVAATFADGAGPYAGNNSECSEITLEG</sequence>